<accession>A0ABW0SNT0</accession>
<reference evidence="3" key="1">
    <citation type="journal article" date="2019" name="Int. J. Syst. Evol. Microbiol.">
        <title>The Global Catalogue of Microorganisms (GCM) 10K type strain sequencing project: providing services to taxonomists for standard genome sequencing and annotation.</title>
        <authorList>
            <consortium name="The Broad Institute Genomics Platform"/>
            <consortium name="The Broad Institute Genome Sequencing Center for Infectious Disease"/>
            <person name="Wu L."/>
            <person name="Ma J."/>
        </authorList>
    </citation>
    <scope>NUCLEOTIDE SEQUENCE [LARGE SCALE GENOMIC DNA]</scope>
    <source>
        <strain evidence="3">KACC 11407</strain>
    </source>
</reference>
<evidence type="ECO:0000313" key="2">
    <source>
        <dbReference type="EMBL" id="MFC5570341.1"/>
    </source>
</evidence>
<evidence type="ECO:0000313" key="3">
    <source>
        <dbReference type="Proteomes" id="UP001596036"/>
    </source>
</evidence>
<comment type="caution">
    <text evidence="2">The sequence shown here is derived from an EMBL/GenBank/DDBJ whole genome shotgun (WGS) entry which is preliminary data.</text>
</comment>
<organism evidence="2 3">
    <name type="scientific">Lysobacter yangpyeongensis</name>
    <dbReference type="NCBI Taxonomy" id="346182"/>
    <lineage>
        <taxon>Bacteria</taxon>
        <taxon>Pseudomonadati</taxon>
        <taxon>Pseudomonadota</taxon>
        <taxon>Gammaproteobacteria</taxon>
        <taxon>Lysobacterales</taxon>
        <taxon>Lysobacteraceae</taxon>
        <taxon>Lysobacter</taxon>
    </lineage>
</organism>
<dbReference type="RefSeq" id="WP_386754705.1">
    <property type="nucleotide sequence ID" value="NZ_JBHSNM010000002.1"/>
</dbReference>
<feature type="chain" id="PRO_5046714021" evidence="1">
    <location>
        <begin position="26"/>
        <end position="279"/>
    </location>
</feature>
<dbReference type="EMBL" id="JBHSNM010000002">
    <property type="protein sequence ID" value="MFC5570341.1"/>
    <property type="molecule type" value="Genomic_DNA"/>
</dbReference>
<name>A0ABW0SNT0_9GAMM</name>
<feature type="signal peptide" evidence="1">
    <location>
        <begin position="1"/>
        <end position="25"/>
    </location>
</feature>
<keyword evidence="1" id="KW-0732">Signal</keyword>
<keyword evidence="3" id="KW-1185">Reference proteome</keyword>
<evidence type="ECO:0000256" key="1">
    <source>
        <dbReference type="SAM" id="SignalP"/>
    </source>
</evidence>
<dbReference type="Proteomes" id="UP001596036">
    <property type="component" value="Unassembled WGS sequence"/>
</dbReference>
<protein>
    <submittedName>
        <fullName evidence="2">Uncharacterized protein</fullName>
    </submittedName>
</protein>
<gene>
    <name evidence="2" type="ORF">ACFPN1_09755</name>
</gene>
<sequence length="279" mass="29966">MHTMSFRTVATVAVAWLALAGVAHAGEASGYFRMGETRLDVRHAVAVMEDAPLDDGERNTLVFLSAAPLDAGQVAAAFDPMDAVREQEPAGGYLRLCITVDGGDCGLFFSPEGFNSGGYGELALEEQGDRRIAGRFALAQPEDFMGKDYQFDLRFAADITPAPGSGLPSGGGAPGAAYNAYLNALAKDDVAALRAMAGEDGQWRYPEDDPTAAREALKSARDGQPLRAEIARGRLHGNNAILWVRGVDRDDIERAGRVLMVRDGKDWRFEEADLESVDQ</sequence>
<proteinExistence type="predicted"/>
<dbReference type="InterPro" id="IPR032710">
    <property type="entry name" value="NTF2-like_dom_sf"/>
</dbReference>
<dbReference type="SUPFAM" id="SSF54427">
    <property type="entry name" value="NTF2-like"/>
    <property type="match status" value="1"/>
</dbReference>